<keyword evidence="2" id="KW-1185">Reference proteome</keyword>
<evidence type="ECO:0008006" key="3">
    <source>
        <dbReference type="Google" id="ProtNLM"/>
    </source>
</evidence>
<dbReference type="RefSeq" id="WP_209456121.1">
    <property type="nucleotide sequence ID" value="NZ_BAAACS010000012.1"/>
</dbReference>
<organism evidence="1 2">
    <name type="scientific">Metaclostridioides mangenotii</name>
    <dbReference type="NCBI Taxonomy" id="1540"/>
    <lineage>
        <taxon>Bacteria</taxon>
        <taxon>Bacillati</taxon>
        <taxon>Bacillota</taxon>
        <taxon>Clostridia</taxon>
        <taxon>Peptostreptococcales</taxon>
        <taxon>Peptostreptococcaceae</taxon>
        <taxon>Metaclostridioides</taxon>
    </lineage>
</organism>
<dbReference type="Proteomes" id="UP000767291">
    <property type="component" value="Unassembled WGS sequence"/>
</dbReference>
<gene>
    <name evidence="1" type="ORF">J2Z43_001030</name>
</gene>
<comment type="caution">
    <text evidence="1">The sequence shown here is derived from an EMBL/GenBank/DDBJ whole genome shotgun (WGS) entry which is preliminary data.</text>
</comment>
<reference evidence="1 2" key="1">
    <citation type="submission" date="2021-03" db="EMBL/GenBank/DDBJ databases">
        <title>Genomic Encyclopedia of Type Strains, Phase IV (KMG-IV): sequencing the most valuable type-strain genomes for metagenomic binning, comparative biology and taxonomic classification.</title>
        <authorList>
            <person name="Goeker M."/>
        </authorList>
    </citation>
    <scope>NUCLEOTIDE SEQUENCE [LARGE SCALE GENOMIC DNA]</scope>
    <source>
        <strain evidence="1 2">DSM 1289</strain>
    </source>
</reference>
<evidence type="ECO:0000313" key="2">
    <source>
        <dbReference type="Proteomes" id="UP000767291"/>
    </source>
</evidence>
<sequence>MIFLGNLEQIKDNKYKVGLIHYKPELLQDTSNGILVENLPEPTQQDGKVAVLYVNIDTKEAFYEYEDAPISENDKIDFLEKQVADLTFMIMQLQGGIN</sequence>
<protein>
    <recommendedName>
        <fullName evidence="3">Phage protein</fullName>
    </recommendedName>
</protein>
<evidence type="ECO:0000313" key="1">
    <source>
        <dbReference type="EMBL" id="MBP1854640.1"/>
    </source>
</evidence>
<dbReference type="EMBL" id="JAGGJX010000001">
    <property type="protein sequence ID" value="MBP1854640.1"/>
    <property type="molecule type" value="Genomic_DNA"/>
</dbReference>
<name>A0ABS4E9L5_9FIRM</name>
<proteinExistence type="predicted"/>
<accession>A0ABS4E9L5</accession>